<dbReference type="PROSITE" id="PS50110">
    <property type="entry name" value="RESPONSE_REGULATORY"/>
    <property type="match status" value="1"/>
</dbReference>
<dbReference type="Pfam" id="PF00072">
    <property type="entry name" value="Response_reg"/>
    <property type="match status" value="1"/>
</dbReference>
<comment type="caution">
    <text evidence="1">Lacks conserved residue(s) required for the propagation of feature annotation.</text>
</comment>
<gene>
    <name evidence="3" type="ORF">DRP43_05785</name>
</gene>
<dbReference type="AlphaFoldDB" id="A0A660SCM6"/>
<dbReference type="GO" id="GO:0000160">
    <property type="term" value="P:phosphorelay signal transduction system"/>
    <property type="evidence" value="ECO:0007669"/>
    <property type="project" value="InterPro"/>
</dbReference>
<comment type="caution">
    <text evidence="3">The sequence shown here is derived from an EMBL/GenBank/DDBJ whole genome shotgun (WGS) entry which is preliminary data.</text>
</comment>
<evidence type="ECO:0000259" key="2">
    <source>
        <dbReference type="PROSITE" id="PS50110"/>
    </source>
</evidence>
<evidence type="ECO:0000313" key="4">
    <source>
        <dbReference type="Proteomes" id="UP000271125"/>
    </source>
</evidence>
<feature type="non-terminal residue" evidence="3">
    <location>
        <position position="49"/>
    </location>
</feature>
<dbReference type="InterPro" id="IPR001789">
    <property type="entry name" value="Sig_transdc_resp-reg_receiver"/>
</dbReference>
<dbReference type="Gene3D" id="3.40.50.2300">
    <property type="match status" value="1"/>
</dbReference>
<evidence type="ECO:0000256" key="1">
    <source>
        <dbReference type="PROSITE-ProRule" id="PRU00169"/>
    </source>
</evidence>
<name>A0A660SCM6_UNCT6</name>
<dbReference type="Proteomes" id="UP000271125">
    <property type="component" value="Unassembled WGS sequence"/>
</dbReference>
<feature type="domain" description="Response regulatory" evidence="2">
    <location>
        <begin position="4"/>
        <end position="49"/>
    </location>
</feature>
<organism evidence="3 4">
    <name type="scientific">candidate division TA06 bacterium</name>
    <dbReference type="NCBI Taxonomy" id="2250710"/>
    <lineage>
        <taxon>Bacteria</taxon>
        <taxon>Bacteria division TA06</taxon>
    </lineage>
</organism>
<dbReference type="SUPFAM" id="SSF52172">
    <property type="entry name" value="CheY-like"/>
    <property type="match status" value="1"/>
</dbReference>
<protein>
    <submittedName>
        <fullName evidence="3">Response regulator</fullName>
    </submittedName>
</protein>
<reference evidence="3 4" key="1">
    <citation type="submission" date="2018-06" db="EMBL/GenBank/DDBJ databases">
        <title>Extensive metabolic versatility and redundancy in microbially diverse, dynamic hydrothermal sediments.</title>
        <authorList>
            <person name="Dombrowski N."/>
            <person name="Teske A."/>
            <person name="Baker B.J."/>
        </authorList>
    </citation>
    <scope>NUCLEOTIDE SEQUENCE [LARGE SCALE GENOMIC DNA]</scope>
    <source>
        <strain evidence="3">B10_G13</strain>
    </source>
</reference>
<proteinExistence type="predicted"/>
<accession>A0A660SCM6</accession>
<sequence length="49" mass="5679">MKKHILVVDDEQSIRELCKEFLEEDGYKVTLAVDGQDALDKMGYDDFDL</sequence>
<dbReference type="EMBL" id="QNBD01000287">
    <property type="protein sequence ID" value="RKX68322.1"/>
    <property type="molecule type" value="Genomic_DNA"/>
</dbReference>
<evidence type="ECO:0000313" key="3">
    <source>
        <dbReference type="EMBL" id="RKX68322.1"/>
    </source>
</evidence>
<dbReference type="InterPro" id="IPR011006">
    <property type="entry name" value="CheY-like_superfamily"/>
</dbReference>